<evidence type="ECO:0000256" key="7">
    <source>
        <dbReference type="SAM" id="Phobius"/>
    </source>
</evidence>
<feature type="transmembrane region" description="Helical" evidence="7">
    <location>
        <begin position="81"/>
        <end position="107"/>
    </location>
</feature>
<feature type="transmembrane region" description="Helical" evidence="7">
    <location>
        <begin position="191"/>
        <end position="215"/>
    </location>
</feature>
<dbReference type="Proteomes" id="UP000887540">
    <property type="component" value="Unplaced"/>
</dbReference>
<dbReference type="Pfam" id="PF06638">
    <property type="entry name" value="Strabismus"/>
    <property type="match status" value="1"/>
</dbReference>
<dbReference type="AlphaFoldDB" id="A0A914BZ49"/>
<keyword evidence="5 7" id="KW-0472">Membrane</keyword>
<evidence type="ECO:0000256" key="2">
    <source>
        <dbReference type="ARBA" id="ARBA00022475"/>
    </source>
</evidence>
<organism evidence="8 9">
    <name type="scientific">Acrobeloides nanus</name>
    <dbReference type="NCBI Taxonomy" id="290746"/>
    <lineage>
        <taxon>Eukaryota</taxon>
        <taxon>Metazoa</taxon>
        <taxon>Ecdysozoa</taxon>
        <taxon>Nematoda</taxon>
        <taxon>Chromadorea</taxon>
        <taxon>Rhabditida</taxon>
        <taxon>Tylenchina</taxon>
        <taxon>Cephalobomorpha</taxon>
        <taxon>Cephaloboidea</taxon>
        <taxon>Cephalobidae</taxon>
        <taxon>Acrobeloides</taxon>
    </lineage>
</organism>
<keyword evidence="8" id="KW-1185">Reference proteome</keyword>
<dbReference type="PANTHER" id="PTHR20886">
    <property type="entry name" value="VANG-LIKE PROTEIN"/>
    <property type="match status" value="1"/>
</dbReference>
<keyword evidence="4 7" id="KW-1133">Transmembrane helix</keyword>
<protein>
    <submittedName>
        <fullName evidence="9">RGS domain-containing protein</fullName>
    </submittedName>
</protein>
<evidence type="ECO:0000256" key="4">
    <source>
        <dbReference type="ARBA" id="ARBA00022989"/>
    </source>
</evidence>
<dbReference type="InterPro" id="IPR009539">
    <property type="entry name" value="VANGL"/>
</dbReference>
<keyword evidence="3 7" id="KW-0812">Transmembrane</keyword>
<evidence type="ECO:0000256" key="3">
    <source>
        <dbReference type="ARBA" id="ARBA00022692"/>
    </source>
</evidence>
<keyword evidence="2" id="KW-1003">Cell membrane</keyword>
<accession>A0A914BZ49</accession>
<comment type="subcellular location">
    <subcellularLocation>
        <location evidence="1">Cell membrane</location>
        <topology evidence="1">Multi-pass membrane protein</topology>
    </subcellularLocation>
</comment>
<proteinExistence type="inferred from homology"/>
<evidence type="ECO:0000313" key="8">
    <source>
        <dbReference type="Proteomes" id="UP000887540"/>
    </source>
</evidence>
<evidence type="ECO:0000256" key="1">
    <source>
        <dbReference type="ARBA" id="ARBA00004651"/>
    </source>
</evidence>
<evidence type="ECO:0000256" key="6">
    <source>
        <dbReference type="ARBA" id="ARBA00025718"/>
    </source>
</evidence>
<feature type="transmembrane region" description="Helical" evidence="7">
    <location>
        <begin position="127"/>
        <end position="146"/>
    </location>
</feature>
<evidence type="ECO:0000313" key="9">
    <source>
        <dbReference type="WBParaSite" id="ACRNAN_Path_1331.g5226.t1"/>
    </source>
</evidence>
<feature type="transmembrane region" description="Helical" evidence="7">
    <location>
        <begin position="158"/>
        <end position="179"/>
    </location>
</feature>
<reference evidence="9" key="1">
    <citation type="submission" date="2022-11" db="UniProtKB">
        <authorList>
            <consortium name="WormBaseParasite"/>
        </authorList>
    </citation>
    <scope>IDENTIFICATION</scope>
</reference>
<dbReference type="WBParaSite" id="ACRNAN_Path_1331.g5226.t1">
    <property type="protein sequence ID" value="ACRNAN_Path_1331.g5226.t1"/>
    <property type="gene ID" value="ACRNAN_Path_1331.g5226"/>
</dbReference>
<name>A0A914BZ49_9BILA</name>
<sequence>MGRPGVSTRIGGGYDSDQRFLLPHFSAAASEGIKIDMDDNWAENTTVITGNTSEHSYSGVTERFYVQQPVGRVAARRCSRLCWICMAFLISVVSLVSAPLMAATPFIFSHLNYQWPPIVCEVDCQGYILDMGFKIVLLIIAVYMMYWRRAPADMPRLFLPRAAFACFILFILFAFWLFFAVRIVLERNPNYTYVISFALSLLNVLLFIHGIWLVYEMRQLRPEFIVTIVRDPDGESRTFDIGQMSIQEAAVHILRFYMAHFPSYNAFLDKARRGENVSRFKSGASQIGAGFKIYDIEGLGATEGGISEASARILMEAAARRRMTGHNERFYEELEWEKRLKKRKFRLVGCAEDAFAHVQAVNVNAANHKIEPMDVKNTAHAVMGGLWKPLTRYLRLTRQVPHHLPDKVTAHLETCLLYRFSARTFLQRFFSERFPAKEIVTESKWSIICDVQASSSIRHGLNFVLRCYNQDSTDMNVQLYCAFAAFPFFNLLEESERMKSKFALKQ</sequence>
<evidence type="ECO:0000256" key="5">
    <source>
        <dbReference type="ARBA" id="ARBA00023136"/>
    </source>
</evidence>
<comment type="similarity">
    <text evidence="6">Belongs to the Vang family.</text>
</comment>
<dbReference type="GO" id="GO:0005886">
    <property type="term" value="C:plasma membrane"/>
    <property type="evidence" value="ECO:0007669"/>
    <property type="project" value="UniProtKB-SubCell"/>
</dbReference>